<gene>
    <name evidence="2" type="ORF">SAMN05660895_1401</name>
</gene>
<sequence length="393" mass="46490">MRDLFDVLQQIIPYPFWARYIAPYQSWFEAQPPFIRFALIVIVIATVAILCMYALLSITRLRYQWKQHRENKFRQKAEALIIEHVMLHPDIDISPPEQVALPDAVFREELGLRRRWQKQVLIDVMMYYHKNFAGKTAQVIRRLYIQLRLDKLSYRKLRSWRWNKKIEGLHELSEMQLQVPEVTMLELTTSRNRVLRMEAQAAYIRLSKNEPFKFFDHLHGRLLPWEQLFLFEVITHTPGLNIPSFSRWLHYAENTDLKLFCLKLIVHFNQFNAIPAVMKLLEHPNAQVRAAAIDALGQLEAVDAEDQLVQLYVDQPVECQVAILRALGHIRSGRYLHFLKEEFLRSQDYAVRKEAARAIIDHGDENLIESLLQHAPEERRRTLEHCLDPLIKS</sequence>
<keyword evidence="3" id="KW-1185">Reference proteome</keyword>
<keyword evidence="1" id="KW-0812">Transmembrane</keyword>
<protein>
    <submittedName>
        <fullName evidence="2">HEAT repeat-containing protein</fullName>
    </submittedName>
</protein>
<organism evidence="2 3">
    <name type="scientific">Thermoflavifilum thermophilum</name>
    <dbReference type="NCBI Taxonomy" id="1393122"/>
    <lineage>
        <taxon>Bacteria</taxon>
        <taxon>Pseudomonadati</taxon>
        <taxon>Bacteroidota</taxon>
        <taxon>Chitinophagia</taxon>
        <taxon>Chitinophagales</taxon>
        <taxon>Chitinophagaceae</taxon>
        <taxon>Thermoflavifilum</taxon>
    </lineage>
</organism>
<proteinExistence type="predicted"/>
<dbReference type="InterPro" id="IPR021133">
    <property type="entry name" value="HEAT_type_2"/>
</dbReference>
<accession>A0A1I7ND61</accession>
<dbReference type="InterPro" id="IPR016024">
    <property type="entry name" value="ARM-type_fold"/>
</dbReference>
<dbReference type="Gene3D" id="1.25.10.10">
    <property type="entry name" value="Leucine-rich Repeat Variant"/>
    <property type="match status" value="1"/>
</dbReference>
<dbReference type="EMBL" id="FPCJ01000001">
    <property type="protein sequence ID" value="SFV32614.1"/>
    <property type="molecule type" value="Genomic_DNA"/>
</dbReference>
<dbReference type="OrthoDB" id="1454284at2"/>
<reference evidence="3" key="1">
    <citation type="submission" date="2016-10" db="EMBL/GenBank/DDBJ databases">
        <authorList>
            <person name="Varghese N."/>
            <person name="Submissions S."/>
        </authorList>
    </citation>
    <scope>NUCLEOTIDE SEQUENCE [LARGE SCALE GENOMIC DNA]</scope>
    <source>
        <strain evidence="3">DSM 14807</strain>
    </source>
</reference>
<name>A0A1I7ND61_9BACT</name>
<dbReference type="InterPro" id="IPR011989">
    <property type="entry name" value="ARM-like"/>
</dbReference>
<evidence type="ECO:0000256" key="1">
    <source>
        <dbReference type="SAM" id="Phobius"/>
    </source>
</evidence>
<dbReference type="PROSITE" id="PS50077">
    <property type="entry name" value="HEAT_REPEAT"/>
    <property type="match status" value="1"/>
</dbReference>
<feature type="transmembrane region" description="Helical" evidence="1">
    <location>
        <begin position="34"/>
        <end position="56"/>
    </location>
</feature>
<keyword evidence="1" id="KW-1133">Transmembrane helix</keyword>
<dbReference type="Proteomes" id="UP000199537">
    <property type="component" value="Unassembled WGS sequence"/>
</dbReference>
<dbReference type="RefSeq" id="WP_092459269.1">
    <property type="nucleotide sequence ID" value="NZ_FPCJ01000001.1"/>
</dbReference>
<dbReference type="Pfam" id="PF13646">
    <property type="entry name" value="HEAT_2"/>
    <property type="match status" value="1"/>
</dbReference>
<keyword evidence="1" id="KW-0472">Membrane</keyword>
<dbReference type="SUPFAM" id="SSF48371">
    <property type="entry name" value="ARM repeat"/>
    <property type="match status" value="1"/>
</dbReference>
<dbReference type="AlphaFoldDB" id="A0A1I7ND61"/>
<dbReference type="STRING" id="1393122.SAMN05660895_1401"/>
<evidence type="ECO:0000313" key="2">
    <source>
        <dbReference type="EMBL" id="SFV32614.1"/>
    </source>
</evidence>
<evidence type="ECO:0000313" key="3">
    <source>
        <dbReference type="Proteomes" id="UP000199537"/>
    </source>
</evidence>